<gene>
    <name evidence="2" type="ORF">EOD41_05535</name>
</gene>
<reference evidence="2 3" key="1">
    <citation type="submission" date="2019-01" db="EMBL/GenBank/DDBJ databases">
        <authorList>
            <person name="Chen W.-M."/>
        </authorList>
    </citation>
    <scope>NUCLEOTIDE SEQUENCE [LARGE SCALE GENOMIC DNA]</scope>
    <source>
        <strain evidence="2 3">YBJ-36</strain>
    </source>
</reference>
<comment type="caution">
    <text evidence="2">The sequence shown here is derived from an EMBL/GenBank/DDBJ whole genome shotgun (WGS) entry which is preliminary data.</text>
</comment>
<dbReference type="RefSeq" id="WP_127703800.1">
    <property type="nucleotide sequence ID" value="NZ_SACK01000002.1"/>
</dbReference>
<name>A0A3S2Y3Y2_9SPHI</name>
<proteinExistence type="predicted"/>
<organism evidence="2 3">
    <name type="scientific">Mucilaginibacter limnophilus</name>
    <dbReference type="NCBI Taxonomy" id="1932778"/>
    <lineage>
        <taxon>Bacteria</taxon>
        <taxon>Pseudomonadati</taxon>
        <taxon>Bacteroidota</taxon>
        <taxon>Sphingobacteriia</taxon>
        <taxon>Sphingobacteriales</taxon>
        <taxon>Sphingobacteriaceae</taxon>
        <taxon>Mucilaginibacter</taxon>
    </lineage>
</organism>
<evidence type="ECO:0000313" key="2">
    <source>
        <dbReference type="EMBL" id="RVU01425.1"/>
    </source>
</evidence>
<dbReference type="Proteomes" id="UP000282759">
    <property type="component" value="Unassembled WGS sequence"/>
</dbReference>
<sequence>MASTNKGYPGVTKAQLEKLVANYRRSIKKTRKGSLQPIDHDAKRDSNSVWFSRASVEELFKANNADGLRVYFAVHDNETMATEYDDMLTVILVATKNNGRGKDEDQIFDKEDTNEKALTGTDPIGGGSGLNHGKICPPANCP</sequence>
<evidence type="ECO:0000313" key="3">
    <source>
        <dbReference type="Proteomes" id="UP000282759"/>
    </source>
</evidence>
<accession>A0A3S2Y3Y2</accession>
<keyword evidence="3" id="KW-1185">Reference proteome</keyword>
<protein>
    <submittedName>
        <fullName evidence="2">Uncharacterized protein</fullName>
    </submittedName>
</protein>
<dbReference type="OrthoDB" id="795829at2"/>
<evidence type="ECO:0000256" key="1">
    <source>
        <dbReference type="SAM" id="MobiDB-lite"/>
    </source>
</evidence>
<feature type="region of interest" description="Disordered" evidence="1">
    <location>
        <begin position="119"/>
        <end position="142"/>
    </location>
</feature>
<dbReference type="AlphaFoldDB" id="A0A3S2Y3Y2"/>
<dbReference type="EMBL" id="SACK01000002">
    <property type="protein sequence ID" value="RVU01425.1"/>
    <property type="molecule type" value="Genomic_DNA"/>
</dbReference>